<comment type="caution">
    <text evidence="6">The sequence shown here is derived from an EMBL/GenBank/DDBJ whole genome shotgun (WGS) entry which is preliminary data.</text>
</comment>
<evidence type="ECO:0000256" key="4">
    <source>
        <dbReference type="ARBA" id="ARBA00023014"/>
    </source>
</evidence>
<feature type="domain" description="4Fe-4S ferredoxin-type" evidence="5">
    <location>
        <begin position="16"/>
        <end position="45"/>
    </location>
</feature>
<dbReference type="Proteomes" id="UP000220629">
    <property type="component" value="Unassembled WGS sequence"/>
</dbReference>
<evidence type="ECO:0000256" key="1">
    <source>
        <dbReference type="ARBA" id="ARBA00022485"/>
    </source>
</evidence>
<dbReference type="InterPro" id="IPR017900">
    <property type="entry name" value="4Fe4S_Fe_S_CS"/>
</dbReference>
<keyword evidence="2" id="KW-0479">Metal-binding</keyword>
<organism evidence="6 7">
    <name type="scientific">Burkholderia gladioli</name>
    <name type="common">Pseudomonas marginata</name>
    <name type="synonym">Phytomonas marginata</name>
    <dbReference type="NCBI Taxonomy" id="28095"/>
    <lineage>
        <taxon>Bacteria</taxon>
        <taxon>Pseudomonadati</taxon>
        <taxon>Pseudomonadota</taxon>
        <taxon>Betaproteobacteria</taxon>
        <taxon>Burkholderiales</taxon>
        <taxon>Burkholderiaceae</taxon>
        <taxon>Burkholderia</taxon>
    </lineage>
</organism>
<dbReference type="AlphaFoldDB" id="A0A2A7S6H8"/>
<evidence type="ECO:0000256" key="3">
    <source>
        <dbReference type="ARBA" id="ARBA00023004"/>
    </source>
</evidence>
<evidence type="ECO:0000313" key="7">
    <source>
        <dbReference type="Proteomes" id="UP000220629"/>
    </source>
</evidence>
<dbReference type="InterPro" id="IPR050572">
    <property type="entry name" value="Fe-S_Ferredoxin"/>
</dbReference>
<dbReference type="SUPFAM" id="SSF54862">
    <property type="entry name" value="4Fe-4S ferredoxins"/>
    <property type="match status" value="1"/>
</dbReference>
<feature type="domain" description="4Fe-4S ferredoxin-type" evidence="5">
    <location>
        <begin position="68"/>
        <end position="97"/>
    </location>
</feature>
<accession>A0A2A7S6H8</accession>
<dbReference type="Pfam" id="PF00037">
    <property type="entry name" value="Fer4"/>
    <property type="match status" value="1"/>
</dbReference>
<sequence>MRDTSKVVCKQEPGVIVPVVDLRRCEGKGDCLDVCPEDVFEIRRIDEADYRGLGMLNRFKLRVHGMKVAYTPNADACRACGRCVEACPEHAIKLARAR</sequence>
<dbReference type="EMBL" id="PDDY01000004">
    <property type="protein sequence ID" value="PEH39166.1"/>
    <property type="molecule type" value="Genomic_DNA"/>
</dbReference>
<dbReference type="PANTHER" id="PTHR43687:SF1">
    <property type="entry name" value="FERREDOXIN III"/>
    <property type="match status" value="1"/>
</dbReference>
<name>A0A2A7S6H8_BURGA</name>
<reference evidence="7" key="1">
    <citation type="submission" date="2017-09" db="EMBL/GenBank/DDBJ databases">
        <title>FDA dAtabase for Regulatory Grade micrObial Sequences (FDA-ARGOS): Supporting development and validation of Infectious Disease Dx tests.</title>
        <authorList>
            <person name="Minogue T."/>
            <person name="Wolcott M."/>
            <person name="Wasieloski L."/>
            <person name="Aguilar W."/>
            <person name="Moore D."/>
            <person name="Tallon L."/>
            <person name="Sadzewicz L."/>
            <person name="Ott S."/>
            <person name="Zhao X."/>
            <person name="Nagaraj S."/>
            <person name="Vavikolanu K."/>
            <person name="Aluvathingal J."/>
            <person name="Nadendla S."/>
            <person name="Sichtig H."/>
        </authorList>
    </citation>
    <scope>NUCLEOTIDE SEQUENCE [LARGE SCALE GENOMIC DNA]</scope>
    <source>
        <strain evidence="7">FDAARGOS_390</strain>
    </source>
</reference>
<dbReference type="InterPro" id="IPR017896">
    <property type="entry name" value="4Fe4S_Fe-S-bd"/>
</dbReference>
<keyword evidence="1" id="KW-0004">4Fe-4S</keyword>
<dbReference type="PROSITE" id="PS00198">
    <property type="entry name" value="4FE4S_FER_1"/>
    <property type="match status" value="1"/>
</dbReference>
<dbReference type="PROSITE" id="PS51379">
    <property type="entry name" value="4FE4S_FER_2"/>
    <property type="match status" value="2"/>
</dbReference>
<keyword evidence="3" id="KW-0408">Iron</keyword>
<keyword evidence="4" id="KW-0411">Iron-sulfur</keyword>
<dbReference type="GO" id="GO:0051539">
    <property type="term" value="F:4 iron, 4 sulfur cluster binding"/>
    <property type="evidence" value="ECO:0007669"/>
    <property type="project" value="UniProtKB-KW"/>
</dbReference>
<evidence type="ECO:0000259" key="5">
    <source>
        <dbReference type="PROSITE" id="PS51379"/>
    </source>
</evidence>
<protein>
    <submittedName>
        <fullName evidence="6">4Fe-4S ferredoxin</fullName>
    </submittedName>
</protein>
<dbReference type="Gene3D" id="3.30.70.20">
    <property type="match status" value="1"/>
</dbReference>
<dbReference type="GO" id="GO:0046872">
    <property type="term" value="F:metal ion binding"/>
    <property type="evidence" value="ECO:0007669"/>
    <property type="project" value="UniProtKB-KW"/>
</dbReference>
<proteinExistence type="predicted"/>
<dbReference type="PANTHER" id="PTHR43687">
    <property type="entry name" value="ADENYLYLSULFATE REDUCTASE, BETA SUBUNIT"/>
    <property type="match status" value="1"/>
</dbReference>
<gene>
    <name evidence="6" type="ORF">CRM94_33215</name>
</gene>
<evidence type="ECO:0000313" key="6">
    <source>
        <dbReference type="EMBL" id="PEH39166.1"/>
    </source>
</evidence>
<dbReference type="RefSeq" id="WP_096749475.1">
    <property type="nucleotide sequence ID" value="NZ_CADEPO010000004.1"/>
</dbReference>
<evidence type="ECO:0000256" key="2">
    <source>
        <dbReference type="ARBA" id="ARBA00022723"/>
    </source>
</evidence>